<proteinExistence type="predicted"/>
<dbReference type="HOGENOM" id="CLU_1183638_0_0_6"/>
<dbReference type="KEGG" id="fau:Fraau_1934"/>
<sequence length="234" mass="25277">MPFTSFSSDAAIRPVWIRLAILIGLGLAGEPGLVLADTPASCPASFAPTASRDSKQALAAQLAKAPPCQLIQGVPKTSLASLWQMLTNGESTGGKRFDTPPPAGTPDGSYYAPQGTTIRFDFSSLQAQGLQRFVLADGGRVLMNISPVPSVQQIAGLRPGHAYHWKLGGRHSSWHGDFQLMDPEDAREVTQRLQRITASSQPESVKQFYRAAVFDDEGLYANRDQILTQLRNGQ</sequence>
<name>H8L105_FRAAD</name>
<evidence type="ECO:0000313" key="1">
    <source>
        <dbReference type="EMBL" id="AFC86325.1"/>
    </source>
</evidence>
<reference evidence="1" key="1">
    <citation type="submission" date="2012-02" db="EMBL/GenBank/DDBJ databases">
        <title>The complete genome of Frateuria aurantia DSM 6220.</title>
        <authorList>
            <consortium name="US DOE Joint Genome Institute (JGI-PGF)"/>
            <person name="Lucas S."/>
            <person name="Copeland A."/>
            <person name="Lapidus A."/>
            <person name="Glavina del Rio T."/>
            <person name="Dalin E."/>
            <person name="Tice H."/>
            <person name="Bruce D."/>
            <person name="Goodwin L."/>
            <person name="Pitluck S."/>
            <person name="Peters L."/>
            <person name="Ovchinnikova G."/>
            <person name="Teshima H."/>
            <person name="Kyrpides N."/>
            <person name="Mavromatis K."/>
            <person name="Ivanova N."/>
            <person name="Brettin T."/>
            <person name="Detter J.C."/>
            <person name="Han C."/>
            <person name="Larimer F."/>
            <person name="Land M."/>
            <person name="Hauser L."/>
            <person name="Markowitz V."/>
            <person name="Cheng J.-F."/>
            <person name="Hugenholtz P."/>
            <person name="Woyke T."/>
            <person name="Wu D."/>
            <person name="Brambilla E."/>
            <person name="Klenk H.-P."/>
            <person name="Eisen J.A."/>
        </authorList>
    </citation>
    <scope>NUCLEOTIDE SEQUENCE</scope>
    <source>
        <strain evidence="1">DSM 6220</strain>
    </source>
</reference>
<evidence type="ECO:0000313" key="2">
    <source>
        <dbReference type="Proteomes" id="UP000005234"/>
    </source>
</evidence>
<dbReference type="STRING" id="767434.Fraau_1934"/>
<gene>
    <name evidence="1" type="ordered locus">Fraau_1934</name>
</gene>
<accession>H8L105</accession>
<dbReference type="EMBL" id="CP003350">
    <property type="protein sequence ID" value="AFC86325.1"/>
    <property type="molecule type" value="Genomic_DNA"/>
</dbReference>
<dbReference type="RefSeq" id="WP_014403330.1">
    <property type="nucleotide sequence ID" value="NC_017033.1"/>
</dbReference>
<dbReference type="AlphaFoldDB" id="H8L105"/>
<organism evidence="1 2">
    <name type="scientific">Frateuria aurantia (strain ATCC 33424 / DSM 6220 / KCTC 2777 / LMG 1558 / NBRC 3245 / NCIMB 13370)</name>
    <name type="common">Acetobacter aurantius</name>
    <dbReference type="NCBI Taxonomy" id="767434"/>
    <lineage>
        <taxon>Bacteria</taxon>
        <taxon>Pseudomonadati</taxon>
        <taxon>Pseudomonadota</taxon>
        <taxon>Gammaproteobacteria</taxon>
        <taxon>Lysobacterales</taxon>
        <taxon>Rhodanobacteraceae</taxon>
        <taxon>Frateuria</taxon>
    </lineage>
</organism>
<protein>
    <submittedName>
        <fullName evidence="1">Uncharacterized protein</fullName>
    </submittedName>
</protein>
<keyword evidence="2" id="KW-1185">Reference proteome</keyword>
<dbReference type="Proteomes" id="UP000005234">
    <property type="component" value="Chromosome"/>
</dbReference>